<evidence type="ECO:0000256" key="2">
    <source>
        <dbReference type="SAM" id="Phobius"/>
    </source>
</evidence>
<evidence type="ECO:0000313" key="6">
    <source>
        <dbReference type="Proteomes" id="UP000308652"/>
    </source>
</evidence>
<feature type="transmembrane region" description="Helical" evidence="2">
    <location>
        <begin position="182"/>
        <end position="207"/>
    </location>
</feature>
<proteinExistence type="predicted"/>
<evidence type="ECO:0000313" key="5">
    <source>
        <dbReference type="EMBL" id="TFK34410.1"/>
    </source>
</evidence>
<dbReference type="PANTHER" id="PTHR40465:SF1">
    <property type="entry name" value="DUF6534 DOMAIN-CONTAINING PROTEIN"/>
    <property type="match status" value="1"/>
</dbReference>
<dbReference type="InterPro" id="IPR045339">
    <property type="entry name" value="DUF6534"/>
</dbReference>
<keyword evidence="3" id="KW-0732">Signal</keyword>
<evidence type="ECO:0000259" key="4">
    <source>
        <dbReference type="Pfam" id="PF20152"/>
    </source>
</evidence>
<keyword evidence="6" id="KW-1185">Reference proteome</keyword>
<feature type="signal peptide" evidence="3">
    <location>
        <begin position="1"/>
        <end position="24"/>
    </location>
</feature>
<evidence type="ECO:0000256" key="3">
    <source>
        <dbReference type="SAM" id="SignalP"/>
    </source>
</evidence>
<evidence type="ECO:0000256" key="1">
    <source>
        <dbReference type="SAM" id="MobiDB-lite"/>
    </source>
</evidence>
<name>A0A5C3LND8_9AGAR</name>
<gene>
    <name evidence="5" type="ORF">BDQ12DRAFT_738270</name>
</gene>
<keyword evidence="2" id="KW-0812">Transmembrane</keyword>
<accession>A0A5C3LND8</accession>
<dbReference type="PANTHER" id="PTHR40465">
    <property type="entry name" value="CHROMOSOME 1, WHOLE GENOME SHOTGUN SEQUENCE"/>
    <property type="match status" value="1"/>
</dbReference>
<feature type="region of interest" description="Disordered" evidence="1">
    <location>
        <begin position="287"/>
        <end position="308"/>
    </location>
</feature>
<dbReference type="EMBL" id="ML213632">
    <property type="protein sequence ID" value="TFK34410.1"/>
    <property type="molecule type" value="Genomic_DNA"/>
</dbReference>
<dbReference type="AlphaFoldDB" id="A0A5C3LND8"/>
<reference evidence="5 6" key="1">
    <citation type="journal article" date="2019" name="Nat. Ecol. Evol.">
        <title>Megaphylogeny resolves global patterns of mushroom evolution.</title>
        <authorList>
            <person name="Varga T."/>
            <person name="Krizsan K."/>
            <person name="Foldi C."/>
            <person name="Dima B."/>
            <person name="Sanchez-Garcia M."/>
            <person name="Sanchez-Ramirez S."/>
            <person name="Szollosi G.J."/>
            <person name="Szarkandi J.G."/>
            <person name="Papp V."/>
            <person name="Albert L."/>
            <person name="Andreopoulos W."/>
            <person name="Angelini C."/>
            <person name="Antonin V."/>
            <person name="Barry K.W."/>
            <person name="Bougher N.L."/>
            <person name="Buchanan P."/>
            <person name="Buyck B."/>
            <person name="Bense V."/>
            <person name="Catcheside P."/>
            <person name="Chovatia M."/>
            <person name="Cooper J."/>
            <person name="Damon W."/>
            <person name="Desjardin D."/>
            <person name="Finy P."/>
            <person name="Geml J."/>
            <person name="Haridas S."/>
            <person name="Hughes K."/>
            <person name="Justo A."/>
            <person name="Karasinski D."/>
            <person name="Kautmanova I."/>
            <person name="Kiss B."/>
            <person name="Kocsube S."/>
            <person name="Kotiranta H."/>
            <person name="LaButti K.M."/>
            <person name="Lechner B.E."/>
            <person name="Liimatainen K."/>
            <person name="Lipzen A."/>
            <person name="Lukacs Z."/>
            <person name="Mihaltcheva S."/>
            <person name="Morgado L.N."/>
            <person name="Niskanen T."/>
            <person name="Noordeloos M.E."/>
            <person name="Ohm R.A."/>
            <person name="Ortiz-Santana B."/>
            <person name="Ovrebo C."/>
            <person name="Racz N."/>
            <person name="Riley R."/>
            <person name="Savchenko A."/>
            <person name="Shiryaev A."/>
            <person name="Soop K."/>
            <person name="Spirin V."/>
            <person name="Szebenyi C."/>
            <person name="Tomsovsky M."/>
            <person name="Tulloss R.E."/>
            <person name="Uehling J."/>
            <person name="Grigoriev I.V."/>
            <person name="Vagvolgyi C."/>
            <person name="Papp T."/>
            <person name="Martin F.M."/>
            <person name="Miettinen O."/>
            <person name="Hibbett D.S."/>
            <person name="Nagy L.G."/>
        </authorList>
    </citation>
    <scope>NUCLEOTIDE SEQUENCE [LARGE SCALE GENOMIC DNA]</scope>
    <source>
        <strain evidence="5 6">CBS 166.37</strain>
    </source>
</reference>
<feature type="transmembrane region" description="Helical" evidence="2">
    <location>
        <begin position="108"/>
        <end position="130"/>
    </location>
</feature>
<feature type="domain" description="DUF6534" evidence="4">
    <location>
        <begin position="193"/>
        <end position="282"/>
    </location>
</feature>
<organism evidence="5 6">
    <name type="scientific">Crucibulum laeve</name>
    <dbReference type="NCBI Taxonomy" id="68775"/>
    <lineage>
        <taxon>Eukaryota</taxon>
        <taxon>Fungi</taxon>
        <taxon>Dikarya</taxon>
        <taxon>Basidiomycota</taxon>
        <taxon>Agaricomycotina</taxon>
        <taxon>Agaricomycetes</taxon>
        <taxon>Agaricomycetidae</taxon>
        <taxon>Agaricales</taxon>
        <taxon>Agaricineae</taxon>
        <taxon>Nidulariaceae</taxon>
        <taxon>Crucibulum</taxon>
    </lineage>
</organism>
<feature type="compositionally biased region" description="Polar residues" evidence="1">
    <location>
        <begin position="287"/>
        <end position="307"/>
    </location>
</feature>
<keyword evidence="2" id="KW-0472">Membrane</keyword>
<dbReference type="STRING" id="68775.A0A5C3LND8"/>
<feature type="transmembrane region" description="Helical" evidence="2">
    <location>
        <begin position="34"/>
        <end position="59"/>
    </location>
</feature>
<feature type="transmembrane region" description="Helical" evidence="2">
    <location>
        <begin position="142"/>
        <end position="162"/>
    </location>
</feature>
<keyword evidence="2" id="KW-1133">Transmembrane helix</keyword>
<sequence length="379" mass="42568">MLKGGAQALSLTIIILSLLSLCRMDPAIDISTTYGSILLGAAIAFGLTGAVSIQCIVYFKLYPEDQYPTKSMVVAVWFLDSLHSCLICAALFDYFITFFGSESRIDHISWTIAFSVLTTAVQTFLVHCFFAQKILKSSKNNWYITGPIVILALMRLLAATVSTIEMIRLHSFRAFVLKYPGWVFTTGLSLSSGVDIIIMGWLCYFLREIRTRMGSRDDTVMIRVVDSLTLYTLENGALTCVATTASLICWLSMSSNLVFLGLHFVIGKLYANSLLASLNTRQELREIQSQSQPSRTWRNNGESSSMRTYPRSILKKPSIPKVKVVEDDPEIPMEPQLPLAFNPTDQEDINDFSNSYLPRRRRQPRDAALIQWRPAPAAW</sequence>
<feature type="chain" id="PRO_5022980336" description="DUF6534 domain-containing protein" evidence="3">
    <location>
        <begin position="25"/>
        <end position="379"/>
    </location>
</feature>
<feature type="transmembrane region" description="Helical" evidence="2">
    <location>
        <begin position="71"/>
        <end position="96"/>
    </location>
</feature>
<protein>
    <recommendedName>
        <fullName evidence="4">DUF6534 domain-containing protein</fullName>
    </recommendedName>
</protein>
<dbReference type="Proteomes" id="UP000308652">
    <property type="component" value="Unassembled WGS sequence"/>
</dbReference>
<dbReference type="OrthoDB" id="3206554at2759"/>
<dbReference type="Pfam" id="PF20152">
    <property type="entry name" value="DUF6534"/>
    <property type="match status" value="1"/>
</dbReference>